<dbReference type="Gene3D" id="3.30.479.10">
    <property type="entry name" value="6-pyruvoyl tetrahydropterin synthase/QueD"/>
    <property type="match status" value="1"/>
</dbReference>
<reference evidence="5" key="1">
    <citation type="submission" date="2022-09" db="EMBL/GenBank/DDBJ databases">
        <title>Actin cytoskeleton and complex cell architecture in an #Asgard archaeon.</title>
        <authorList>
            <person name="Ponce Toledo R.I."/>
            <person name="Schleper C."/>
            <person name="Rodrigues Oliveira T."/>
            <person name="Wollweber F."/>
            <person name="Xu J."/>
            <person name="Rittmann S."/>
            <person name="Klingl A."/>
            <person name="Pilhofer M."/>
        </authorList>
    </citation>
    <scope>NUCLEOTIDE SEQUENCE</scope>
    <source>
        <strain evidence="5">B-35</strain>
    </source>
</reference>
<evidence type="ECO:0000256" key="2">
    <source>
        <dbReference type="ARBA" id="ARBA00022723"/>
    </source>
</evidence>
<accession>A0ABY6HNL8</accession>
<dbReference type="EMBL" id="CP104013">
    <property type="protein sequence ID" value="UYP44164.1"/>
    <property type="molecule type" value="Genomic_DNA"/>
</dbReference>
<dbReference type="PIRSF" id="PIRSF006113">
    <property type="entry name" value="PTP_synth"/>
    <property type="match status" value="1"/>
</dbReference>
<keyword evidence="3" id="KW-0862">Zinc</keyword>
<dbReference type="Proteomes" id="UP001208689">
    <property type="component" value="Chromosome"/>
</dbReference>
<evidence type="ECO:0008006" key="7">
    <source>
        <dbReference type="Google" id="ProtNLM"/>
    </source>
</evidence>
<evidence type="ECO:0000256" key="4">
    <source>
        <dbReference type="ARBA" id="ARBA00023239"/>
    </source>
</evidence>
<sequence length="170" mass="19437">MKRRTLKQSCSPLIIMGYTVRVSDPRCKFSAAHFLYQHDKCSRLHGHNYSVNVEVSGDLNEHFFVVDFYILKQKLIEITTQLDHAVLIPAHSAEIHVEEQRTESGSQVQIKFNEKTYIFPKVDVRLLPIPATTAEVLAKYIYDQLCTVFASYTLQVEVAESEGSIARYSP</sequence>
<organism evidence="5 6">
    <name type="scientific">Candidatus Lokiarchaeum ossiferum</name>
    <dbReference type="NCBI Taxonomy" id="2951803"/>
    <lineage>
        <taxon>Archaea</taxon>
        <taxon>Promethearchaeati</taxon>
        <taxon>Promethearchaeota</taxon>
        <taxon>Promethearchaeia</taxon>
        <taxon>Promethearchaeales</taxon>
        <taxon>Promethearchaeaceae</taxon>
        <taxon>Candidatus Lokiarchaeum</taxon>
    </lineage>
</organism>
<evidence type="ECO:0000256" key="1">
    <source>
        <dbReference type="ARBA" id="ARBA00001947"/>
    </source>
</evidence>
<evidence type="ECO:0000313" key="5">
    <source>
        <dbReference type="EMBL" id="UYP44164.1"/>
    </source>
</evidence>
<dbReference type="Pfam" id="PF01242">
    <property type="entry name" value="PTPS"/>
    <property type="match status" value="1"/>
</dbReference>
<comment type="cofactor">
    <cofactor evidence="1">
        <name>Zn(2+)</name>
        <dbReference type="ChEBI" id="CHEBI:29105"/>
    </cofactor>
</comment>
<protein>
    <recommendedName>
        <fullName evidence="7">6-pyruvoyl tetrahydropterin synthase</fullName>
    </recommendedName>
</protein>
<keyword evidence="4" id="KW-0456">Lyase</keyword>
<name>A0ABY6HNL8_9ARCH</name>
<dbReference type="PANTHER" id="PTHR12589">
    <property type="entry name" value="PYRUVOYL TETRAHYDROBIOPTERIN SYNTHASE"/>
    <property type="match status" value="1"/>
</dbReference>
<gene>
    <name evidence="5" type="ORF">NEF87_000449</name>
</gene>
<keyword evidence="6" id="KW-1185">Reference proteome</keyword>
<dbReference type="SUPFAM" id="SSF55620">
    <property type="entry name" value="Tetrahydrobiopterin biosynthesis enzymes-like"/>
    <property type="match status" value="1"/>
</dbReference>
<dbReference type="InterPro" id="IPR007115">
    <property type="entry name" value="6-PTP_synth/QueD"/>
</dbReference>
<keyword evidence="2" id="KW-0479">Metal-binding</keyword>
<dbReference type="InterPro" id="IPR038418">
    <property type="entry name" value="6-PTP_synth/QueD_sf"/>
</dbReference>
<dbReference type="PANTHER" id="PTHR12589:SF7">
    <property type="entry name" value="6-PYRUVOYL TETRAHYDROBIOPTERIN SYNTHASE"/>
    <property type="match status" value="1"/>
</dbReference>
<evidence type="ECO:0000256" key="3">
    <source>
        <dbReference type="ARBA" id="ARBA00022833"/>
    </source>
</evidence>
<proteinExistence type="predicted"/>
<evidence type="ECO:0000313" key="6">
    <source>
        <dbReference type="Proteomes" id="UP001208689"/>
    </source>
</evidence>